<comment type="subcellular location">
    <subcellularLocation>
        <location evidence="3">Golgi apparatus membrane</location>
        <topology evidence="3">Single-pass type II membrane protein</topology>
    </subcellularLocation>
</comment>
<evidence type="ECO:0000256" key="1">
    <source>
        <dbReference type="ARBA" id="ARBA00022676"/>
    </source>
</evidence>
<gene>
    <name evidence="5" type="ORF">HAX54_038566</name>
</gene>
<keyword evidence="1 3" id="KW-0328">Glycosyltransferase</keyword>
<feature type="region of interest" description="Disordered" evidence="4">
    <location>
        <begin position="86"/>
        <end position="105"/>
    </location>
</feature>
<keyword evidence="6" id="KW-1185">Reference proteome</keyword>
<dbReference type="PANTHER" id="PTHR32116:SF0">
    <property type="entry name" value="GALACTURONOSYLTRANSFERASE 6-RELATED"/>
    <property type="match status" value="1"/>
</dbReference>
<dbReference type="EC" id="2.4.1.-" evidence="3"/>
<evidence type="ECO:0000256" key="3">
    <source>
        <dbReference type="RuleBase" id="RU362027"/>
    </source>
</evidence>
<organism evidence="5 6">
    <name type="scientific">Datura stramonium</name>
    <name type="common">Jimsonweed</name>
    <name type="synonym">Common thornapple</name>
    <dbReference type="NCBI Taxonomy" id="4076"/>
    <lineage>
        <taxon>Eukaryota</taxon>
        <taxon>Viridiplantae</taxon>
        <taxon>Streptophyta</taxon>
        <taxon>Embryophyta</taxon>
        <taxon>Tracheophyta</taxon>
        <taxon>Spermatophyta</taxon>
        <taxon>Magnoliopsida</taxon>
        <taxon>eudicotyledons</taxon>
        <taxon>Gunneridae</taxon>
        <taxon>Pentapetalae</taxon>
        <taxon>asterids</taxon>
        <taxon>lamiids</taxon>
        <taxon>Solanales</taxon>
        <taxon>Solanaceae</taxon>
        <taxon>Solanoideae</taxon>
        <taxon>Datureae</taxon>
        <taxon>Datura</taxon>
    </lineage>
</organism>
<dbReference type="EMBL" id="JACEIK010000527">
    <property type="protein sequence ID" value="MCD7458553.1"/>
    <property type="molecule type" value="Genomic_DNA"/>
</dbReference>
<dbReference type="InterPro" id="IPR029993">
    <property type="entry name" value="GAUT"/>
</dbReference>
<sequence length="162" mass="18418">MNMFMNFTDPSVATRFNANTCTWAFGMNVFDLGVETKHNMLYHKYLDQGSKRPLLKAGSLPIGWMTFKNTLMLWIRHGIYLGWGTTQPKASRPKSPPNNPALFSENTSLPAVARWTAADGGQQNRRLRLHLPQKSTNVIFRYQQVKLAQVLSTSPSTCWSRI</sequence>
<proteinExistence type="inferred from homology"/>
<evidence type="ECO:0000313" key="6">
    <source>
        <dbReference type="Proteomes" id="UP000823775"/>
    </source>
</evidence>
<evidence type="ECO:0000256" key="4">
    <source>
        <dbReference type="SAM" id="MobiDB-lite"/>
    </source>
</evidence>
<keyword evidence="2" id="KW-0808">Transferase</keyword>
<evidence type="ECO:0000313" key="5">
    <source>
        <dbReference type="EMBL" id="MCD7458553.1"/>
    </source>
</evidence>
<protein>
    <recommendedName>
        <fullName evidence="3">Hexosyltransferase</fullName>
        <ecNumber evidence="3">2.4.1.-</ecNumber>
    </recommendedName>
</protein>
<keyword evidence="3" id="KW-0961">Cell wall biogenesis/degradation</keyword>
<reference evidence="5 6" key="1">
    <citation type="journal article" date="2021" name="BMC Genomics">
        <title>Datura genome reveals duplications of psychoactive alkaloid biosynthetic genes and high mutation rate following tissue culture.</title>
        <authorList>
            <person name="Rajewski A."/>
            <person name="Carter-House D."/>
            <person name="Stajich J."/>
            <person name="Litt A."/>
        </authorList>
    </citation>
    <scope>NUCLEOTIDE SEQUENCE [LARGE SCALE GENOMIC DNA]</scope>
    <source>
        <strain evidence="5">AR-01</strain>
    </source>
</reference>
<name>A0ABS8SI97_DATST</name>
<dbReference type="Proteomes" id="UP000823775">
    <property type="component" value="Unassembled WGS sequence"/>
</dbReference>
<comment type="caution">
    <text evidence="5">The sequence shown here is derived from an EMBL/GenBank/DDBJ whole genome shotgun (WGS) entry which is preliminary data.</text>
</comment>
<evidence type="ECO:0000256" key="2">
    <source>
        <dbReference type="ARBA" id="ARBA00022679"/>
    </source>
</evidence>
<accession>A0ABS8SI97</accession>
<comment type="similarity">
    <text evidence="3">Belongs to the glycosyltransferase 8 family.</text>
</comment>
<dbReference type="Pfam" id="PF01501">
    <property type="entry name" value="Glyco_transf_8"/>
    <property type="match status" value="1"/>
</dbReference>
<keyword evidence="3" id="KW-0333">Golgi apparatus</keyword>
<dbReference type="InterPro" id="IPR002495">
    <property type="entry name" value="Glyco_trans_8"/>
</dbReference>
<comment type="pathway">
    <text evidence="3">Glycan metabolism; pectin biosynthesis.</text>
</comment>
<dbReference type="PANTHER" id="PTHR32116">
    <property type="entry name" value="GALACTURONOSYLTRANSFERASE 4-RELATED"/>
    <property type="match status" value="1"/>
</dbReference>